<dbReference type="InterPro" id="IPR011659">
    <property type="entry name" value="WD40"/>
</dbReference>
<protein>
    <submittedName>
        <fullName evidence="3">Periplasmic component of the Tol biopolymer transport system</fullName>
    </submittedName>
</protein>
<accession>A0A1H6Z978</accession>
<dbReference type="SUPFAM" id="SSF51338">
    <property type="entry name" value="Composite domain of metallo-dependent hydrolases"/>
    <property type="match status" value="1"/>
</dbReference>
<dbReference type="PANTHER" id="PTHR36842:SF1">
    <property type="entry name" value="PROTEIN TOLB"/>
    <property type="match status" value="1"/>
</dbReference>
<dbReference type="GO" id="GO:0016810">
    <property type="term" value="F:hydrolase activity, acting on carbon-nitrogen (but not peptide) bonds"/>
    <property type="evidence" value="ECO:0007669"/>
    <property type="project" value="InterPro"/>
</dbReference>
<keyword evidence="4" id="KW-1185">Reference proteome</keyword>
<dbReference type="InterPro" id="IPR011042">
    <property type="entry name" value="6-blade_b-propeller_TolB-like"/>
</dbReference>
<dbReference type="InterPro" id="IPR006680">
    <property type="entry name" value="Amidohydro-rel"/>
</dbReference>
<dbReference type="Pfam" id="PF07676">
    <property type="entry name" value="PD40"/>
    <property type="match status" value="6"/>
</dbReference>
<dbReference type="EMBL" id="FNXY01000008">
    <property type="protein sequence ID" value="SEJ47977.1"/>
    <property type="molecule type" value="Genomic_DNA"/>
</dbReference>
<reference evidence="3 4" key="1">
    <citation type="submission" date="2016-10" db="EMBL/GenBank/DDBJ databases">
        <authorList>
            <person name="de Groot N.N."/>
        </authorList>
    </citation>
    <scope>NUCLEOTIDE SEQUENCE [LARGE SCALE GENOMIC DNA]</scope>
    <source>
        <strain evidence="3 4">DSM 19938</strain>
    </source>
</reference>
<dbReference type="STRING" id="408657.SAMN04487995_4907"/>
<dbReference type="RefSeq" id="WP_090339315.1">
    <property type="nucleotide sequence ID" value="NZ_FNXY01000008.1"/>
</dbReference>
<evidence type="ECO:0000313" key="3">
    <source>
        <dbReference type="EMBL" id="SEJ47977.1"/>
    </source>
</evidence>
<gene>
    <name evidence="3" type="ORF">SAMN04487995_4907</name>
</gene>
<dbReference type="Gene3D" id="1.20.58.520">
    <property type="entry name" value="Amidohydrolase"/>
    <property type="match status" value="1"/>
</dbReference>
<feature type="domain" description="Amidohydrolase-related" evidence="2">
    <location>
        <begin position="902"/>
        <end position="998"/>
    </location>
</feature>
<evidence type="ECO:0000313" key="4">
    <source>
        <dbReference type="Proteomes" id="UP000199532"/>
    </source>
</evidence>
<dbReference type="Pfam" id="PF01979">
    <property type="entry name" value="Amidohydro_1"/>
    <property type="match status" value="1"/>
</dbReference>
<proteinExistence type="inferred from homology"/>
<organism evidence="3 4">
    <name type="scientific">Dyadobacter koreensis</name>
    <dbReference type="NCBI Taxonomy" id="408657"/>
    <lineage>
        <taxon>Bacteria</taxon>
        <taxon>Pseudomonadati</taxon>
        <taxon>Bacteroidota</taxon>
        <taxon>Cytophagia</taxon>
        <taxon>Cytophagales</taxon>
        <taxon>Spirosomataceae</taxon>
        <taxon>Dyadobacter</taxon>
    </lineage>
</organism>
<name>A0A1H6Z978_9BACT</name>
<dbReference type="InterPro" id="IPR032466">
    <property type="entry name" value="Metal_Hydrolase"/>
</dbReference>
<dbReference type="Gene3D" id="3.30.110.90">
    <property type="entry name" value="Amidohydrolase"/>
    <property type="match status" value="1"/>
</dbReference>
<dbReference type="Gene3D" id="3.40.50.10910">
    <property type="entry name" value="Amidohydrolase"/>
    <property type="match status" value="1"/>
</dbReference>
<evidence type="ECO:0000256" key="1">
    <source>
        <dbReference type="ARBA" id="ARBA00009820"/>
    </source>
</evidence>
<dbReference type="SUPFAM" id="SSF69304">
    <property type="entry name" value="Tricorn protease N-terminal domain"/>
    <property type="match status" value="2"/>
</dbReference>
<dbReference type="InterPro" id="IPR011059">
    <property type="entry name" value="Metal-dep_hydrolase_composite"/>
</dbReference>
<dbReference type="Gene3D" id="2.120.10.30">
    <property type="entry name" value="TolB, C-terminal domain"/>
    <property type="match status" value="4"/>
</dbReference>
<dbReference type="PANTHER" id="PTHR36842">
    <property type="entry name" value="PROTEIN TOLB HOMOLOG"/>
    <property type="match status" value="1"/>
</dbReference>
<dbReference type="OrthoDB" id="9815657at2"/>
<evidence type="ECO:0000259" key="2">
    <source>
        <dbReference type="Pfam" id="PF01979"/>
    </source>
</evidence>
<dbReference type="Proteomes" id="UP000199532">
    <property type="component" value="Unassembled WGS sequence"/>
</dbReference>
<dbReference type="AlphaFoldDB" id="A0A1H6Z978"/>
<sequence>MIRAIRLLRSFSRNIHINHVFALTALSGAFVFSGNYVQAAAADSTKVTLTEGTNMATDLSPDKKSIAVDIQGTIWSIPIAGGDAKPLTDGMGDDRQPRWSPDGSRVAFQSFRDGYYHIWAVNKDGSGLTQLTFGVFDEREPEWSPDGKFLVFSSDRGGNYDIWKMELSTRTLTQLTIDPGNDYCPAYASDGSKIAFVSERTSAPGIYILTNDGSQKLIVKNTAKLSAPAFNPAGTRIYFNSLTGAFSDLEEVDLATGNAKPLTQPSEDVFPFRASWISPLEYLYSADGKIKRVKLGEKTSQAIDFKAIVTVTTPVYKRKTYDFDSGKPKTVKGIKGLNVSPDGKRFVFSALGDLWILDKGATVPKPITKDANLDADPTWSPDGNFIAFLTDRSGTMNLWVHDVKTGKQSELVKLDYDINYPAWSPDGSKIAFYQADPRNSWGRGTLQTVEVKTGKVEKIHESLFVPSQPSWSHDGKTIAVSGLEVYSTRYREGINKILLISLDKKPDRFVSPLAERSLGMRAKNGPAWSPDGKSMAYVQDGLLWVIAVDPSGTIVGPPRGLTHELSEVPSWTADSKTLVYMATDTIKQINVSDGKIESIPMTFKWDYKQPKETVIIHAGKVFDGRNKEYIKNVDIIVEGNRIKEIVPHKAGRPGKLVDASDKTIIPGLFEMHTHQHAMTGEKLGRLWLSFGITSLRETGADPYDALERKESWDAGTLTGPREFFTGGLTDGSRIYYGLANSIHSTAQLDLELERASRLGYDMIKTYVRMPDILQLRITNYAHKIGVPVSSHEIFPAMRYGVDAVEHIGGTSRRGYSPKISAMNFTYQDVTELLVKSKMNITPTASLQGGFYVMAGKNPGYYENKQFKAFYSEEFRKALKDGASQIEKMFPGYTANFGTIQKTVKNLLASGARVTAGTDSPFIPYAMSLHSELQCWVDGGITPFETLRSATLWSAEAVGVSKDLGTLEKGKLADLVIVEGDPLVKIEDAWNVKHVMKNGILFSIDELLKKP</sequence>
<dbReference type="SUPFAM" id="SSF51556">
    <property type="entry name" value="Metallo-dependent hydrolases"/>
    <property type="match status" value="1"/>
</dbReference>
<dbReference type="Gene3D" id="2.30.40.10">
    <property type="entry name" value="Urease, subunit C, domain 1"/>
    <property type="match status" value="1"/>
</dbReference>
<comment type="similarity">
    <text evidence="1">Belongs to the TolB family.</text>
</comment>